<evidence type="ECO:0000256" key="1">
    <source>
        <dbReference type="ARBA" id="ARBA00007404"/>
    </source>
</evidence>
<comment type="similarity">
    <text evidence="1 8">Belongs to the polyribonucleotide nucleotidyltransferase family.</text>
</comment>
<dbReference type="Pfam" id="PF03725">
    <property type="entry name" value="RNase_PH_C"/>
    <property type="match status" value="1"/>
</dbReference>
<dbReference type="NCBIfam" id="NF008805">
    <property type="entry name" value="PRK11824.1"/>
    <property type="match status" value="1"/>
</dbReference>
<protein>
    <recommendedName>
        <fullName evidence="8">Polyribonucleotide nucleotidyltransferase</fullName>
        <ecNumber evidence="8">2.7.7.8</ecNumber>
    </recommendedName>
    <alternativeName>
        <fullName evidence="8">Polynucleotide phosphorylase</fullName>
        <shortName evidence="8">PNPase</shortName>
    </alternativeName>
</protein>
<dbReference type="InterPro" id="IPR012162">
    <property type="entry name" value="PNPase"/>
</dbReference>
<evidence type="ECO:0000313" key="11">
    <source>
        <dbReference type="Proteomes" id="UP000177701"/>
    </source>
</evidence>
<dbReference type="CDD" id="cd04472">
    <property type="entry name" value="S1_PNPase"/>
    <property type="match status" value="1"/>
</dbReference>
<dbReference type="InterPro" id="IPR001247">
    <property type="entry name" value="ExoRNase_PH_dom1"/>
</dbReference>
<dbReference type="GO" id="GO:0006396">
    <property type="term" value="P:RNA processing"/>
    <property type="evidence" value="ECO:0007669"/>
    <property type="project" value="InterPro"/>
</dbReference>
<comment type="subcellular location">
    <subcellularLocation>
        <location evidence="8">Cytoplasm</location>
    </subcellularLocation>
</comment>
<dbReference type="InterPro" id="IPR012340">
    <property type="entry name" value="NA-bd_OB-fold"/>
</dbReference>
<dbReference type="CDD" id="cd11364">
    <property type="entry name" value="RNase_PH_PNPase_2"/>
    <property type="match status" value="1"/>
</dbReference>
<evidence type="ECO:0000256" key="6">
    <source>
        <dbReference type="ARBA" id="ARBA00022842"/>
    </source>
</evidence>
<proteinExistence type="inferred from homology"/>
<dbReference type="FunFam" id="3.30.1370.10:FF:000001">
    <property type="entry name" value="Polyribonucleotide nucleotidyltransferase"/>
    <property type="match status" value="1"/>
</dbReference>
<dbReference type="FunFam" id="3.30.230.70:FF:000001">
    <property type="entry name" value="Polyribonucleotide nucleotidyltransferase"/>
    <property type="match status" value="1"/>
</dbReference>
<name>A0A1F5AD47_9BACT</name>
<dbReference type="PROSITE" id="PS50126">
    <property type="entry name" value="S1"/>
    <property type="match status" value="1"/>
</dbReference>
<feature type="domain" description="S1 motif" evidence="9">
    <location>
        <begin position="625"/>
        <end position="693"/>
    </location>
</feature>
<feature type="binding site" evidence="8">
    <location>
        <position position="495"/>
    </location>
    <ligand>
        <name>Mg(2+)</name>
        <dbReference type="ChEBI" id="CHEBI:18420"/>
    </ligand>
</feature>
<dbReference type="InterPro" id="IPR004087">
    <property type="entry name" value="KH_dom"/>
</dbReference>
<keyword evidence="3 8" id="KW-0808">Transferase</keyword>
<dbReference type="CDD" id="cd11363">
    <property type="entry name" value="RNase_PH_PNPase_1"/>
    <property type="match status" value="1"/>
</dbReference>
<dbReference type="Pfam" id="PF01138">
    <property type="entry name" value="RNase_PH"/>
    <property type="match status" value="2"/>
</dbReference>
<evidence type="ECO:0000256" key="5">
    <source>
        <dbReference type="ARBA" id="ARBA00022723"/>
    </source>
</evidence>
<comment type="caution">
    <text evidence="10">The sequence shown here is derived from an EMBL/GenBank/DDBJ whole genome shotgun (WGS) entry which is preliminary data.</text>
</comment>
<dbReference type="InterPro" id="IPR027408">
    <property type="entry name" value="PNPase/RNase_PH_dom_sf"/>
</dbReference>
<evidence type="ECO:0000256" key="2">
    <source>
        <dbReference type="ARBA" id="ARBA00022490"/>
    </source>
</evidence>
<dbReference type="NCBIfam" id="TIGR03591">
    <property type="entry name" value="polynuc_phos"/>
    <property type="match status" value="1"/>
</dbReference>
<dbReference type="SMART" id="SM00322">
    <property type="entry name" value="KH"/>
    <property type="match status" value="1"/>
</dbReference>
<dbReference type="InterPro" id="IPR036612">
    <property type="entry name" value="KH_dom_type_1_sf"/>
</dbReference>
<dbReference type="GO" id="GO:0000287">
    <property type="term" value="F:magnesium ion binding"/>
    <property type="evidence" value="ECO:0007669"/>
    <property type="project" value="UniProtKB-UniRule"/>
</dbReference>
<dbReference type="Pfam" id="PF00575">
    <property type="entry name" value="S1"/>
    <property type="match status" value="1"/>
</dbReference>
<keyword evidence="5 8" id="KW-0479">Metal-binding</keyword>
<dbReference type="GO" id="GO:0006402">
    <property type="term" value="P:mRNA catabolic process"/>
    <property type="evidence" value="ECO:0007669"/>
    <property type="project" value="UniProtKB-UniRule"/>
</dbReference>
<dbReference type="HAMAP" id="MF_01595">
    <property type="entry name" value="PNPase"/>
    <property type="match status" value="1"/>
</dbReference>
<evidence type="ECO:0000256" key="3">
    <source>
        <dbReference type="ARBA" id="ARBA00022679"/>
    </source>
</evidence>
<feature type="binding site" evidence="8">
    <location>
        <position position="489"/>
    </location>
    <ligand>
        <name>Mg(2+)</name>
        <dbReference type="ChEBI" id="CHEBI:18420"/>
    </ligand>
</feature>
<dbReference type="InterPro" id="IPR020568">
    <property type="entry name" value="Ribosomal_Su5_D2-typ_SF"/>
</dbReference>
<keyword evidence="7 8" id="KW-0694">RNA-binding</keyword>
<evidence type="ECO:0000256" key="7">
    <source>
        <dbReference type="ARBA" id="ARBA00022884"/>
    </source>
</evidence>
<dbReference type="GO" id="GO:0004654">
    <property type="term" value="F:polyribonucleotide nucleotidyltransferase activity"/>
    <property type="evidence" value="ECO:0007669"/>
    <property type="project" value="UniProtKB-UniRule"/>
</dbReference>
<dbReference type="AlphaFoldDB" id="A0A1F5AD47"/>
<dbReference type="InterPro" id="IPR015848">
    <property type="entry name" value="PNPase_PH_RNA-bd_bac/org-type"/>
</dbReference>
<dbReference type="Gene3D" id="3.30.230.70">
    <property type="entry name" value="GHMP Kinase, N-terminal domain"/>
    <property type="match status" value="2"/>
</dbReference>
<comment type="cofactor">
    <cofactor evidence="8">
        <name>Mg(2+)</name>
        <dbReference type="ChEBI" id="CHEBI:18420"/>
    </cofactor>
</comment>
<dbReference type="Proteomes" id="UP000177701">
    <property type="component" value="Unassembled WGS sequence"/>
</dbReference>
<gene>
    <name evidence="8" type="primary">pnp</name>
    <name evidence="10" type="ORF">A2V47_03500</name>
</gene>
<dbReference type="STRING" id="1797291.A2V47_03500"/>
<dbReference type="SUPFAM" id="SSF55666">
    <property type="entry name" value="Ribonuclease PH domain 2-like"/>
    <property type="match status" value="2"/>
</dbReference>
<dbReference type="EC" id="2.7.7.8" evidence="8"/>
<evidence type="ECO:0000313" key="10">
    <source>
        <dbReference type="EMBL" id="OGD16432.1"/>
    </source>
</evidence>
<dbReference type="GO" id="GO:0000175">
    <property type="term" value="F:3'-5'-RNA exonuclease activity"/>
    <property type="evidence" value="ECO:0007669"/>
    <property type="project" value="TreeGrafter"/>
</dbReference>
<reference evidence="10 11" key="1">
    <citation type="journal article" date="2016" name="Nat. Commun.">
        <title>Thousands of microbial genomes shed light on interconnected biogeochemical processes in an aquifer system.</title>
        <authorList>
            <person name="Anantharaman K."/>
            <person name="Brown C.T."/>
            <person name="Hug L.A."/>
            <person name="Sharon I."/>
            <person name="Castelle C.J."/>
            <person name="Probst A.J."/>
            <person name="Thomas B.C."/>
            <person name="Singh A."/>
            <person name="Wilkins M.J."/>
            <person name="Karaoz U."/>
            <person name="Brodie E.L."/>
            <person name="Williams K.H."/>
            <person name="Hubbard S.S."/>
            <person name="Banfield J.F."/>
        </authorList>
    </citation>
    <scope>NUCLEOTIDE SEQUENCE [LARGE SCALE GENOMIC DNA]</scope>
</reference>
<evidence type="ECO:0000256" key="8">
    <source>
        <dbReference type="HAMAP-Rule" id="MF_01595"/>
    </source>
</evidence>
<dbReference type="InterPro" id="IPR003029">
    <property type="entry name" value="S1_domain"/>
</dbReference>
<dbReference type="SUPFAM" id="SSF54211">
    <property type="entry name" value="Ribosomal protein S5 domain 2-like"/>
    <property type="match status" value="2"/>
</dbReference>
<dbReference type="PANTHER" id="PTHR11252:SF0">
    <property type="entry name" value="POLYRIBONUCLEOTIDE NUCLEOTIDYLTRANSFERASE 1, MITOCHONDRIAL"/>
    <property type="match status" value="1"/>
</dbReference>
<dbReference type="SUPFAM" id="SSF50249">
    <property type="entry name" value="Nucleic acid-binding proteins"/>
    <property type="match status" value="1"/>
</dbReference>
<dbReference type="InterPro" id="IPR036345">
    <property type="entry name" value="ExoRNase_PH_dom2_sf"/>
</dbReference>
<keyword evidence="4 8" id="KW-0548">Nucleotidyltransferase</keyword>
<keyword evidence="2 8" id="KW-0963">Cytoplasm</keyword>
<dbReference type="InterPro" id="IPR004088">
    <property type="entry name" value="KH_dom_type_1"/>
</dbReference>
<keyword evidence="6 8" id="KW-0460">Magnesium</keyword>
<dbReference type="EMBL" id="MEYH01000033">
    <property type="protein sequence ID" value="OGD16432.1"/>
    <property type="molecule type" value="Genomic_DNA"/>
</dbReference>
<dbReference type="FunFam" id="3.30.230.70:FF:000002">
    <property type="entry name" value="Polyribonucleotide nucleotidyltransferase"/>
    <property type="match status" value="1"/>
</dbReference>
<evidence type="ECO:0000259" key="9">
    <source>
        <dbReference type="PROSITE" id="PS50126"/>
    </source>
</evidence>
<evidence type="ECO:0000256" key="4">
    <source>
        <dbReference type="ARBA" id="ARBA00022695"/>
    </source>
</evidence>
<comment type="catalytic activity">
    <reaction evidence="8">
        <text>RNA(n+1) + phosphate = RNA(n) + a ribonucleoside 5'-diphosphate</text>
        <dbReference type="Rhea" id="RHEA:22096"/>
        <dbReference type="Rhea" id="RHEA-COMP:14527"/>
        <dbReference type="Rhea" id="RHEA-COMP:17342"/>
        <dbReference type="ChEBI" id="CHEBI:43474"/>
        <dbReference type="ChEBI" id="CHEBI:57930"/>
        <dbReference type="ChEBI" id="CHEBI:140395"/>
        <dbReference type="EC" id="2.7.7.8"/>
    </reaction>
</comment>
<dbReference type="PANTHER" id="PTHR11252">
    <property type="entry name" value="POLYRIBONUCLEOTIDE NUCLEOTIDYLTRANSFERASE"/>
    <property type="match status" value="1"/>
</dbReference>
<dbReference type="InterPro" id="IPR015847">
    <property type="entry name" value="ExoRNase_PH_dom2"/>
</dbReference>
<accession>A0A1F5AD47</accession>
<dbReference type="Pfam" id="PF03726">
    <property type="entry name" value="PNPase"/>
    <property type="match status" value="1"/>
</dbReference>
<dbReference type="GO" id="GO:0005829">
    <property type="term" value="C:cytosol"/>
    <property type="evidence" value="ECO:0007669"/>
    <property type="project" value="TreeGrafter"/>
</dbReference>
<dbReference type="SUPFAM" id="SSF54791">
    <property type="entry name" value="Eukaryotic type KH-domain (KH-domain type I)"/>
    <property type="match status" value="1"/>
</dbReference>
<dbReference type="CDD" id="cd02393">
    <property type="entry name" value="KH-I_PNPase"/>
    <property type="match status" value="1"/>
</dbReference>
<sequence>MSEYREIKINLNGKTINIETGKIAKQAAGSIVVSCEGTVVLVTAVSSKESREGIDFFPLMVDYEEKFYAAGKIPGGFFKREGRPSKNAILTSRLIDRPLRPLFPTEYRNDVQVIATVLSYDQKNLPDILAIIGASAALWISDIPFQAPIGAVRIGLIENEFIVNPGPQELDNTELNLIVAGTKDSIIMMEGEAKEVSEEIILKAIGIAQEAIKIIIEGQERLADILGKSKIKEEKEFSETAELADNYRKEIKNLYEKEIKKAICINEKKEREDSLEDIFHHIIEKFSTEGDNLPLLKNAYDETCKEAVRNLIIKEKVRVDGRKLDEIRPISCETGVLPRVHGSALFTRGQTQALVITTLGTVKDRQFIDTLEEESSERFYLHYNFPPFSVGEVRPRRGQSRREIGHGSLAEMALKALIPSEEEFPYTIRIVAEILESNGSSSMATVCGGSLSLFDAGVPLKRPIAGIAMGLVKEDENVEILTDILGLEDHYGDMDFKAAGSSLGITAIQMDLKIAGIPNNILSDILKKSKEARLYILEKMNKELSKSRESLSDYAPKISVINVDPAKIGMVIGPSGKNIKKIIEVTGASIDIKDNGEIFIASTDGKSLGRAKKMIEDMVREAKVGETYEGRVTRTTNFGAFVEIFPGKEGLVHISKLSRKRIGRVEDVVRVNDNILVKCIGIDSQGRVDLRKLDNDENILVDDDIDKKIETYD</sequence>
<dbReference type="SMART" id="SM00316">
    <property type="entry name" value="S1"/>
    <property type="match status" value="1"/>
</dbReference>
<dbReference type="Gene3D" id="2.40.50.140">
    <property type="entry name" value="Nucleic acid-binding proteins"/>
    <property type="match status" value="1"/>
</dbReference>
<organism evidence="10 11">
    <name type="scientific">Candidatus Sediminicultor quintus</name>
    <dbReference type="NCBI Taxonomy" id="1797291"/>
    <lineage>
        <taxon>Bacteria</taxon>
        <taxon>Pseudomonadati</taxon>
        <taxon>Atribacterota</taxon>
        <taxon>Candidatus Phoenicimicrobiia</taxon>
        <taxon>Candidatus Pheonicimicrobiales</taxon>
        <taxon>Candidatus Phoenicimicrobiaceae</taxon>
        <taxon>Candidatus Sediminicultor</taxon>
    </lineage>
</organism>
<dbReference type="Gene3D" id="3.30.1370.10">
    <property type="entry name" value="K Homology domain, type 1"/>
    <property type="match status" value="1"/>
</dbReference>
<dbReference type="PIRSF" id="PIRSF005499">
    <property type="entry name" value="PNPase"/>
    <property type="match status" value="1"/>
</dbReference>
<dbReference type="GO" id="GO:0003723">
    <property type="term" value="F:RNA binding"/>
    <property type="evidence" value="ECO:0007669"/>
    <property type="project" value="UniProtKB-UniRule"/>
</dbReference>
<dbReference type="Pfam" id="PF00013">
    <property type="entry name" value="KH_1"/>
    <property type="match status" value="1"/>
</dbReference>
<dbReference type="PROSITE" id="PS50084">
    <property type="entry name" value="KH_TYPE_1"/>
    <property type="match status" value="1"/>
</dbReference>
<comment type="function">
    <text evidence="8">Involved in mRNA degradation. Catalyzes the phosphorolysis of single-stranded polyribonucleotides processively in the 3'- to 5'-direction.</text>
</comment>
<dbReference type="FunFam" id="2.40.50.140:FF:000189">
    <property type="entry name" value="Polyribonucleotide nucleotidyltransferase, putative"/>
    <property type="match status" value="1"/>
</dbReference>